<evidence type="ECO:0000256" key="1">
    <source>
        <dbReference type="SAM" id="MobiDB-lite"/>
    </source>
</evidence>
<organism evidence="2 3">
    <name type="scientific">Corchorus olitorius</name>
    <dbReference type="NCBI Taxonomy" id="93759"/>
    <lineage>
        <taxon>Eukaryota</taxon>
        <taxon>Viridiplantae</taxon>
        <taxon>Streptophyta</taxon>
        <taxon>Embryophyta</taxon>
        <taxon>Tracheophyta</taxon>
        <taxon>Spermatophyta</taxon>
        <taxon>Magnoliopsida</taxon>
        <taxon>eudicotyledons</taxon>
        <taxon>Gunneridae</taxon>
        <taxon>Pentapetalae</taxon>
        <taxon>rosids</taxon>
        <taxon>malvids</taxon>
        <taxon>Malvales</taxon>
        <taxon>Malvaceae</taxon>
        <taxon>Grewioideae</taxon>
        <taxon>Apeibeae</taxon>
        <taxon>Corchorus</taxon>
    </lineage>
</organism>
<feature type="region of interest" description="Disordered" evidence="1">
    <location>
        <begin position="24"/>
        <end position="44"/>
    </location>
</feature>
<proteinExistence type="predicted"/>
<gene>
    <name evidence="2" type="ORF">COLO4_01444</name>
</gene>
<evidence type="ECO:0000313" key="2">
    <source>
        <dbReference type="EMBL" id="OMP13547.1"/>
    </source>
</evidence>
<reference evidence="3" key="1">
    <citation type="submission" date="2013-09" db="EMBL/GenBank/DDBJ databases">
        <title>Corchorus olitorius genome sequencing.</title>
        <authorList>
            <person name="Alam M."/>
            <person name="Haque M.S."/>
            <person name="Islam M.S."/>
            <person name="Emdad E.M."/>
            <person name="Islam M.M."/>
            <person name="Ahmed B."/>
            <person name="Halim A."/>
            <person name="Hossen Q.M.M."/>
            <person name="Hossain M.Z."/>
            <person name="Ahmed R."/>
            <person name="Khan M.M."/>
            <person name="Islam R."/>
            <person name="Rashid M.M."/>
            <person name="Khan S.A."/>
            <person name="Rahman M.S."/>
            <person name="Alam M."/>
            <person name="Yahiya A.S."/>
            <person name="Khan M.S."/>
            <person name="Azam M.S."/>
            <person name="Haque T."/>
            <person name="Lashkar M.Z.H."/>
            <person name="Akhand A.I."/>
            <person name="Morshed G."/>
            <person name="Roy S."/>
            <person name="Uddin K.S."/>
            <person name="Rabeya T."/>
            <person name="Hossain A.S."/>
            <person name="Chowdhury A."/>
            <person name="Snigdha A.R."/>
            <person name="Mortoza M.S."/>
            <person name="Matin S.A."/>
            <person name="Hoque S.M.E."/>
            <person name="Islam M.K."/>
            <person name="Roy D.K."/>
            <person name="Haider R."/>
            <person name="Moosa M.M."/>
            <person name="Elias S.M."/>
            <person name="Hasan A.M."/>
            <person name="Jahan S."/>
            <person name="Shafiuddin M."/>
            <person name="Mahmood N."/>
            <person name="Shommy N.S."/>
        </authorList>
    </citation>
    <scope>NUCLEOTIDE SEQUENCE [LARGE SCALE GENOMIC DNA]</scope>
    <source>
        <strain evidence="3">cv. O-4</strain>
    </source>
</reference>
<name>A0A1R3L2L8_9ROSI</name>
<accession>A0A1R3L2L8</accession>
<protein>
    <submittedName>
        <fullName evidence="2">Uncharacterized protein</fullName>
    </submittedName>
</protein>
<comment type="caution">
    <text evidence="2">The sequence shown here is derived from an EMBL/GenBank/DDBJ whole genome shotgun (WGS) entry which is preliminary data.</text>
</comment>
<sequence length="213" mass="21985">MAGSAWHRYTHRGRLHDAQLRCIHDQSRPAQRHGGGVSARRIRRGAVSEPGRLCERGRDPPCVQRGAAIALRGGHVDTGMGAQREDRCGAGARQHLQVESAGAGAAQGRGGAAGCVTVQPAAGSSAGKNPRNDTSTCSTIDADVASRRAASSASNALSTEARSVASTRRWRIGCSAELNVRAAMSMRYMRAAASERLRAGAAGLGVSGCGSAT</sequence>
<dbReference type="Proteomes" id="UP000187203">
    <property type="component" value="Unassembled WGS sequence"/>
</dbReference>
<dbReference type="AlphaFoldDB" id="A0A1R3L2L8"/>
<dbReference type="EMBL" id="AWUE01003954">
    <property type="protein sequence ID" value="OMP13547.1"/>
    <property type="molecule type" value="Genomic_DNA"/>
</dbReference>
<keyword evidence="3" id="KW-1185">Reference proteome</keyword>
<evidence type="ECO:0000313" key="3">
    <source>
        <dbReference type="Proteomes" id="UP000187203"/>
    </source>
</evidence>